<keyword evidence="2" id="KW-1185">Reference proteome</keyword>
<sequence>MNYDIKLIKKESYTPTIWSGGMATELITYPIGSDYASRNFLWRLGVARIDILESNFSNLPNVSRNFMVTEGKITLEHENKYSKTLNPFDQDIFMGDWKTKTYGKASVFNLMTKENYHGELIHLHINPLKETKFIVKPSCNTPIESICFYALNGGFKSKINNKIFMIENADLLCLNYTVNSNNIPQLTFSNTSEEITDIIVSIIYHS</sequence>
<dbReference type="Proteomes" id="UP000199263">
    <property type="component" value="Unassembled WGS sequence"/>
</dbReference>
<accession>A0A1I1J1W5</accession>
<dbReference type="Pfam" id="PF05962">
    <property type="entry name" value="HutD"/>
    <property type="match status" value="1"/>
</dbReference>
<dbReference type="EMBL" id="FOMG01000003">
    <property type="protein sequence ID" value="SFC42091.1"/>
    <property type="molecule type" value="Genomic_DNA"/>
</dbReference>
<evidence type="ECO:0000313" key="1">
    <source>
        <dbReference type="EMBL" id="SFC42091.1"/>
    </source>
</evidence>
<dbReference type="PANTHER" id="PTHR37943">
    <property type="entry name" value="PROTEIN VES"/>
    <property type="match status" value="1"/>
</dbReference>
<organism evidence="1 2">
    <name type="scientific">Clostridium uliginosum</name>
    <dbReference type="NCBI Taxonomy" id="119641"/>
    <lineage>
        <taxon>Bacteria</taxon>
        <taxon>Bacillati</taxon>
        <taxon>Bacillota</taxon>
        <taxon>Clostridia</taxon>
        <taxon>Eubacteriales</taxon>
        <taxon>Clostridiaceae</taxon>
        <taxon>Clostridium</taxon>
    </lineage>
</organism>
<dbReference type="Gene3D" id="2.60.120.10">
    <property type="entry name" value="Jelly Rolls"/>
    <property type="match status" value="1"/>
</dbReference>
<dbReference type="InterPro" id="IPR010282">
    <property type="entry name" value="Uncharacterised_HutD/Ves"/>
</dbReference>
<dbReference type="PANTHER" id="PTHR37943:SF1">
    <property type="entry name" value="PROTEIN VES"/>
    <property type="match status" value="1"/>
</dbReference>
<reference evidence="1 2" key="1">
    <citation type="submission" date="2016-10" db="EMBL/GenBank/DDBJ databases">
        <authorList>
            <person name="de Groot N.N."/>
        </authorList>
    </citation>
    <scope>NUCLEOTIDE SEQUENCE [LARGE SCALE GENOMIC DNA]</scope>
    <source>
        <strain evidence="1 2">DSM 12992</strain>
    </source>
</reference>
<dbReference type="AlphaFoldDB" id="A0A1I1J1W5"/>
<dbReference type="SUPFAM" id="SSF51182">
    <property type="entry name" value="RmlC-like cupins"/>
    <property type="match status" value="1"/>
</dbReference>
<dbReference type="STRING" id="119641.SAMN05421842_103143"/>
<dbReference type="InterPro" id="IPR011051">
    <property type="entry name" value="RmlC_Cupin_sf"/>
</dbReference>
<dbReference type="OrthoDB" id="9786443at2"/>
<evidence type="ECO:0000313" key="2">
    <source>
        <dbReference type="Proteomes" id="UP000199263"/>
    </source>
</evidence>
<proteinExistence type="predicted"/>
<name>A0A1I1J1W5_9CLOT</name>
<protein>
    <submittedName>
        <fullName evidence="1">HutD protein</fullName>
    </submittedName>
</protein>
<dbReference type="InterPro" id="IPR014710">
    <property type="entry name" value="RmlC-like_jellyroll"/>
</dbReference>
<gene>
    <name evidence="1" type="ORF">SAMN05421842_103143</name>
</gene>
<dbReference type="RefSeq" id="WP_090088821.1">
    <property type="nucleotide sequence ID" value="NZ_FOMG01000003.1"/>
</dbReference>